<name>A0AA96WSW6_9CYAN</name>
<organism evidence="1">
    <name type="scientific">Leptolyngbya sp. NK1-12</name>
    <dbReference type="NCBI Taxonomy" id="2547451"/>
    <lineage>
        <taxon>Bacteria</taxon>
        <taxon>Bacillati</taxon>
        <taxon>Cyanobacteriota</taxon>
        <taxon>Cyanophyceae</taxon>
        <taxon>Leptolyngbyales</taxon>
        <taxon>Leptolyngbyaceae</taxon>
        <taxon>Leptolyngbya group</taxon>
        <taxon>Leptolyngbya</taxon>
    </lineage>
</organism>
<accession>A0AA96WSW6</accession>
<evidence type="ECO:0000313" key="1">
    <source>
        <dbReference type="EMBL" id="WNZ22212.1"/>
    </source>
</evidence>
<dbReference type="InterPro" id="IPR007497">
    <property type="entry name" value="SIMPL/DUF541"/>
</dbReference>
<dbReference type="AlphaFoldDB" id="A0AA96WSW6"/>
<dbReference type="RefSeq" id="WP_316433622.1">
    <property type="nucleotide sequence ID" value="NZ_CP053586.1"/>
</dbReference>
<sequence>MSQYPILSTALTLAAVVTSVTSGLIGIPEVAQAETLPSSTERLMAQAETDTHDGSLSVTGVSQLTASADQAVIVLSYYPNSYYSADYSDPDTTPQIPQVLPSDIQNVVDALTTAGVSASNVKAFPDYTSAGSMRVRLTLAQPTQARIEQMIDTANTAVIKTNRYTASGAVVGYTLNNCQAVENQARQAAMADAQNRATALASVAGAQVGRVYSLSETVSWGNNYSTVCPASSDPAAYTDYYSLPMYDPSLPPTVRIVYSLNVTYEMK</sequence>
<dbReference type="Pfam" id="PF04402">
    <property type="entry name" value="SIMPL"/>
    <property type="match status" value="1"/>
</dbReference>
<dbReference type="EMBL" id="CP053586">
    <property type="protein sequence ID" value="WNZ22212.1"/>
    <property type="molecule type" value="Genomic_DNA"/>
</dbReference>
<gene>
    <name evidence="1" type="ORF">HJG54_04590</name>
</gene>
<proteinExistence type="predicted"/>
<protein>
    <submittedName>
        <fullName evidence="1">SIMPL domain-containing protein</fullName>
    </submittedName>
</protein>
<dbReference type="Gene3D" id="3.30.110.170">
    <property type="entry name" value="Protein of unknown function (DUF541), domain 1"/>
    <property type="match status" value="1"/>
</dbReference>
<reference evidence="1" key="1">
    <citation type="submission" date="2020-05" db="EMBL/GenBank/DDBJ databases">
        <authorList>
            <person name="Zhu T."/>
            <person name="Keshari N."/>
            <person name="Lu X."/>
        </authorList>
    </citation>
    <scope>NUCLEOTIDE SEQUENCE</scope>
    <source>
        <strain evidence="1">NK1-12</strain>
    </source>
</reference>